<keyword evidence="6" id="KW-0418">Kinase</keyword>
<dbReference type="CDD" id="cd00075">
    <property type="entry name" value="HATPase"/>
    <property type="match status" value="1"/>
</dbReference>
<keyword evidence="10" id="KW-1185">Reference proteome</keyword>
<evidence type="ECO:0000256" key="6">
    <source>
        <dbReference type="ARBA" id="ARBA00022777"/>
    </source>
</evidence>
<evidence type="ECO:0000256" key="5">
    <source>
        <dbReference type="ARBA" id="ARBA00022679"/>
    </source>
</evidence>
<dbReference type="Proteomes" id="UP000293638">
    <property type="component" value="Unassembled WGS sequence"/>
</dbReference>
<dbReference type="PROSITE" id="PS50109">
    <property type="entry name" value="HIS_KIN"/>
    <property type="match status" value="1"/>
</dbReference>
<comment type="catalytic activity">
    <reaction evidence="1">
        <text>ATP + protein L-histidine = ADP + protein N-phospho-L-histidine.</text>
        <dbReference type="EC" id="2.7.13.3"/>
    </reaction>
</comment>
<reference evidence="9 10" key="1">
    <citation type="submission" date="2019-02" db="EMBL/GenBank/DDBJ databases">
        <title>Genomic Encyclopedia of Type Strains, Phase IV (KMG-IV): sequencing the most valuable type-strain genomes for metagenomic binning, comparative biology and taxonomic classification.</title>
        <authorList>
            <person name="Goeker M."/>
        </authorList>
    </citation>
    <scope>NUCLEOTIDE SEQUENCE [LARGE SCALE GENOMIC DNA]</scope>
    <source>
        <strain evidence="9 10">DSM 45622</strain>
    </source>
</reference>
<dbReference type="Pfam" id="PF02518">
    <property type="entry name" value="HATPase_c"/>
    <property type="match status" value="1"/>
</dbReference>
<dbReference type="SMART" id="SM00387">
    <property type="entry name" value="HATPase_c"/>
    <property type="match status" value="1"/>
</dbReference>
<dbReference type="SUPFAM" id="SSF55785">
    <property type="entry name" value="PYP-like sensor domain (PAS domain)"/>
    <property type="match status" value="1"/>
</dbReference>
<evidence type="ECO:0000256" key="4">
    <source>
        <dbReference type="ARBA" id="ARBA00022553"/>
    </source>
</evidence>
<dbReference type="InterPro" id="IPR036097">
    <property type="entry name" value="HisK_dim/P_sf"/>
</dbReference>
<dbReference type="PANTHER" id="PTHR43711:SF1">
    <property type="entry name" value="HISTIDINE KINASE 1"/>
    <property type="match status" value="1"/>
</dbReference>
<keyword evidence="4" id="KW-0597">Phosphoprotein</keyword>
<feature type="domain" description="Histidine kinase" evidence="8">
    <location>
        <begin position="131"/>
        <end position="343"/>
    </location>
</feature>
<evidence type="ECO:0000313" key="10">
    <source>
        <dbReference type="Proteomes" id="UP000293638"/>
    </source>
</evidence>
<dbReference type="InterPro" id="IPR004358">
    <property type="entry name" value="Sig_transdc_His_kin-like_C"/>
</dbReference>
<evidence type="ECO:0000256" key="2">
    <source>
        <dbReference type="ARBA" id="ARBA00004236"/>
    </source>
</evidence>
<gene>
    <name evidence="9" type="ORF">EV189_1113</name>
</gene>
<proteinExistence type="predicted"/>
<dbReference type="InterPro" id="IPR003594">
    <property type="entry name" value="HATPase_dom"/>
</dbReference>
<evidence type="ECO:0000256" key="1">
    <source>
        <dbReference type="ARBA" id="ARBA00000085"/>
    </source>
</evidence>
<dbReference type="Pfam" id="PF00512">
    <property type="entry name" value="HisKA"/>
    <property type="match status" value="1"/>
</dbReference>
<keyword evidence="5" id="KW-0808">Transferase</keyword>
<dbReference type="EMBL" id="SGXD01000002">
    <property type="protein sequence ID" value="RZS89350.1"/>
    <property type="molecule type" value="Genomic_DNA"/>
</dbReference>
<dbReference type="InterPro" id="IPR050736">
    <property type="entry name" value="Sensor_HK_Regulatory"/>
</dbReference>
<accession>A0A4Q7NR90</accession>
<protein>
    <recommendedName>
        <fullName evidence="3">histidine kinase</fullName>
        <ecNumber evidence="3">2.7.13.3</ecNumber>
    </recommendedName>
</protein>
<dbReference type="InterPro" id="IPR035965">
    <property type="entry name" value="PAS-like_dom_sf"/>
</dbReference>
<dbReference type="PRINTS" id="PR00344">
    <property type="entry name" value="BCTRLSENSOR"/>
</dbReference>
<sequence length="347" mass="37360">MDDANGLLAVEELPDGLVVAGDGGVVTLVNGVARRLLGPGAVPGRPLGQVVPLADREGRVWWDCVRPWDSLPTVTGHPERTLLLPDGAEVLVAARYVRERPLGPVARVVITVRSGQARAREDRGRAELVSTVAHELRSPLTSVKGFTATLLKRWDRFSDEQKRLMLETVEADADRVTRLITELLDTARIDSGRLAVNRVPVDLAATVDKHVAALVVSGYEPERFRVAVEGPLPELWADRDKLDQVIGNLLENALRHGEGLVTIGLRGLPDGGTALEVRDEGDGVDAEMRQRVFTKFWRSGRHGGTGLGLFIVRGLVEAHGGRISIRDGDGGGALFAVELPSGVPDLG</sequence>
<dbReference type="SUPFAM" id="SSF55874">
    <property type="entry name" value="ATPase domain of HSP90 chaperone/DNA topoisomerase II/histidine kinase"/>
    <property type="match status" value="1"/>
</dbReference>
<evidence type="ECO:0000313" key="9">
    <source>
        <dbReference type="EMBL" id="RZS89350.1"/>
    </source>
</evidence>
<dbReference type="GO" id="GO:0005886">
    <property type="term" value="C:plasma membrane"/>
    <property type="evidence" value="ECO:0007669"/>
    <property type="project" value="UniProtKB-SubCell"/>
</dbReference>
<dbReference type="AlphaFoldDB" id="A0A4Q7NR90"/>
<dbReference type="CDD" id="cd00082">
    <property type="entry name" value="HisKA"/>
    <property type="match status" value="1"/>
</dbReference>
<dbReference type="InterPro" id="IPR005467">
    <property type="entry name" value="His_kinase_dom"/>
</dbReference>
<comment type="subcellular location">
    <subcellularLocation>
        <location evidence="2">Cell membrane</location>
    </subcellularLocation>
</comment>
<keyword evidence="7" id="KW-0902">Two-component regulatory system</keyword>
<name>A0A4Q7NR90_9ACTN</name>
<dbReference type="EC" id="2.7.13.3" evidence="3"/>
<dbReference type="RefSeq" id="WP_231116102.1">
    <property type="nucleotide sequence ID" value="NZ_SGXD01000002.1"/>
</dbReference>
<dbReference type="SUPFAM" id="SSF47384">
    <property type="entry name" value="Homodimeric domain of signal transducing histidine kinase"/>
    <property type="match status" value="1"/>
</dbReference>
<evidence type="ECO:0000256" key="7">
    <source>
        <dbReference type="ARBA" id="ARBA00023012"/>
    </source>
</evidence>
<dbReference type="GO" id="GO:0000155">
    <property type="term" value="F:phosphorelay sensor kinase activity"/>
    <property type="evidence" value="ECO:0007669"/>
    <property type="project" value="InterPro"/>
</dbReference>
<dbReference type="SMART" id="SM00388">
    <property type="entry name" value="HisKA"/>
    <property type="match status" value="1"/>
</dbReference>
<dbReference type="InterPro" id="IPR036890">
    <property type="entry name" value="HATPase_C_sf"/>
</dbReference>
<dbReference type="Gene3D" id="1.10.287.130">
    <property type="match status" value="1"/>
</dbReference>
<dbReference type="Gene3D" id="3.30.565.10">
    <property type="entry name" value="Histidine kinase-like ATPase, C-terminal domain"/>
    <property type="match status" value="1"/>
</dbReference>
<dbReference type="InterPro" id="IPR003661">
    <property type="entry name" value="HisK_dim/P_dom"/>
</dbReference>
<organism evidence="9 10">
    <name type="scientific">Motilibacter rhizosphaerae</name>
    <dbReference type="NCBI Taxonomy" id="598652"/>
    <lineage>
        <taxon>Bacteria</taxon>
        <taxon>Bacillati</taxon>
        <taxon>Actinomycetota</taxon>
        <taxon>Actinomycetes</taxon>
        <taxon>Motilibacterales</taxon>
        <taxon>Motilibacteraceae</taxon>
        <taxon>Motilibacter</taxon>
    </lineage>
</organism>
<evidence type="ECO:0000259" key="8">
    <source>
        <dbReference type="PROSITE" id="PS50109"/>
    </source>
</evidence>
<evidence type="ECO:0000256" key="3">
    <source>
        <dbReference type="ARBA" id="ARBA00012438"/>
    </source>
</evidence>
<comment type="caution">
    <text evidence="9">The sequence shown here is derived from an EMBL/GenBank/DDBJ whole genome shotgun (WGS) entry which is preliminary data.</text>
</comment>
<dbReference type="PANTHER" id="PTHR43711">
    <property type="entry name" value="TWO-COMPONENT HISTIDINE KINASE"/>
    <property type="match status" value="1"/>
</dbReference>